<gene>
    <name evidence="1" type="ORF">BRW62_10820</name>
</gene>
<accession>A0A2D2Q3R2</accession>
<evidence type="ECO:0000313" key="2">
    <source>
        <dbReference type="Proteomes" id="UP000231057"/>
    </source>
</evidence>
<organism evidence="1 2">
    <name type="scientific">Parathermosynechococcus lividus PCC 6715</name>
    <dbReference type="NCBI Taxonomy" id="1917166"/>
    <lineage>
        <taxon>Bacteria</taxon>
        <taxon>Bacillati</taxon>
        <taxon>Cyanobacteriota</taxon>
        <taxon>Cyanophyceae</taxon>
        <taxon>Acaryochloridales</taxon>
        <taxon>Thermosynechococcaceae</taxon>
        <taxon>Parathermosynechococcus</taxon>
    </lineage>
</organism>
<reference evidence="2" key="2">
    <citation type="journal article" date="2022" name="Front. Microbiol.">
        <title>Comparative Genomic Analysis Revealed Distinct Molecular Components and Organization of CO2-Concentrating Mechanism in Thermophilic Cyanobacteria.</title>
        <authorList>
            <person name="Tang J."/>
            <person name="Zhou H."/>
            <person name="Yao D."/>
            <person name="Riaz S."/>
            <person name="You D."/>
            <person name="Klepacz-Smolka A."/>
            <person name="Daroch M."/>
        </authorList>
    </citation>
    <scope>NUCLEOTIDE SEQUENCE [LARGE SCALE GENOMIC DNA]</scope>
    <source>
        <strain evidence="2">PCC 6715</strain>
    </source>
</reference>
<proteinExistence type="predicted"/>
<dbReference type="AlphaFoldDB" id="A0A2D2Q3R2"/>
<protein>
    <submittedName>
        <fullName evidence="1">Uncharacterized protein</fullName>
    </submittedName>
</protein>
<dbReference type="EMBL" id="CP018092">
    <property type="protein sequence ID" value="ATS19150.1"/>
    <property type="molecule type" value="Genomic_DNA"/>
</dbReference>
<dbReference type="RefSeq" id="WP_198406027.1">
    <property type="nucleotide sequence ID" value="NZ_CP018092.1"/>
</dbReference>
<dbReference type="KEGG" id="slw:BRW62_10820"/>
<evidence type="ECO:0000313" key="1">
    <source>
        <dbReference type="EMBL" id="ATS19150.1"/>
    </source>
</evidence>
<reference evidence="1 2" key="1">
    <citation type="submission" date="2016-11" db="EMBL/GenBank/DDBJ databases">
        <title>Complete genome sequence of thermophilic cyanobacteria strain Synechococcus sp. PCC6715.</title>
        <authorList>
            <person name="Tang J."/>
            <person name="Daroch M."/>
            <person name="Liang Y."/>
            <person name="Jiang D."/>
            <person name="Shah M."/>
        </authorList>
    </citation>
    <scope>NUCLEOTIDE SEQUENCE [LARGE SCALE GENOMIC DNA]</scope>
    <source>
        <strain evidence="1 2">PCC 6715</strain>
    </source>
</reference>
<dbReference type="Proteomes" id="UP000231057">
    <property type="component" value="Chromosome"/>
</dbReference>
<name>A0A2D2Q3R2_PARLV</name>
<keyword evidence="2" id="KW-1185">Reference proteome</keyword>
<sequence length="189" mass="20965">MQQLSGNWQQRPVAEFLAHLNWLGLPVADTPTLEPAFMNWHTVRVSEFWQRVNWLGLVSSAPPATTSPTEWSRYHVKDFFGRMNWQGIGVILPVNETLAAGTASDRPVSAAWPAWSVATFFGQLNWDGRPDQAIALEPGVSLWRRSVAEFCAGIPWSGQPVIAQVSKPVVDPAPPVEPEFTLSDLSTLF</sequence>